<feature type="signal peptide" evidence="2">
    <location>
        <begin position="1"/>
        <end position="25"/>
    </location>
</feature>
<dbReference type="Gene3D" id="1.25.40.10">
    <property type="entry name" value="Tetratricopeptide repeat domain"/>
    <property type="match status" value="1"/>
</dbReference>
<evidence type="ECO:0000256" key="1">
    <source>
        <dbReference type="SAM" id="MobiDB-lite"/>
    </source>
</evidence>
<feature type="chain" id="PRO_5008089254" description="DUF1570 domain-containing protein" evidence="2">
    <location>
        <begin position="26"/>
        <end position="537"/>
    </location>
</feature>
<evidence type="ECO:0008006" key="5">
    <source>
        <dbReference type="Google" id="ProtNLM"/>
    </source>
</evidence>
<protein>
    <recommendedName>
        <fullName evidence="5">DUF1570 domain-containing protein</fullName>
    </recommendedName>
</protein>
<dbReference type="OrthoDB" id="196486at2"/>
<dbReference type="InterPro" id="IPR011990">
    <property type="entry name" value="TPR-like_helical_dom_sf"/>
</dbReference>
<proteinExistence type="predicted"/>
<dbReference type="AlphaFoldDB" id="A0A178IN57"/>
<sequence length="537" mass="61641">MKRFRFARVLGVFFLCWLFSPGASAAKDWQVVTSEHFEMLSCTSERHSKKLLVELEQFREMFFRLFARSQGSEPRMRIVLFDYDSQFRPYKPLLPNGKPDEKVGGRVFRHESGALLVAANEDLDWARQSLFWEYELALVYSRERAIPVWLGVGLAEVYSTFEADKDSVTVGMASEKNVRKLAERWPRIELGDLFGVTKQSKFYTDPDQRGMLYARAWLFAHHQTCGVDGDHGRKLTAFYELLSRDTTPISEAFKTIYGMDYKAMERELDDYLRGGRYRSIILKIPSDAISAKIKARPATDFEREFALLDLDWRAHERGNVLARAIVLSEGRPDRPEPWQLQAELAMREQNATQAQQCLERAAELGSNSSFVLVRAAKEIMRQIRPTLDYRMPDELCQKLRGWLDRALALDPGNAEAYETLSMVEAHSGKIRGPVVKEIDAARRDMSDPSRTLAALAIVRWRIKDYENSERIADHLISQPKTSPALKSMMQSLKRRIAKDTGREVEPEANRRRRTPPAGIKPAPVRPQIKPPSLPETR</sequence>
<evidence type="ECO:0000313" key="4">
    <source>
        <dbReference type="Proteomes" id="UP000078486"/>
    </source>
</evidence>
<accession>A0A178IN57</accession>
<dbReference type="EMBL" id="LRRQ01000035">
    <property type="protein sequence ID" value="OAM91208.1"/>
    <property type="molecule type" value="Genomic_DNA"/>
</dbReference>
<keyword evidence="4" id="KW-1185">Reference proteome</keyword>
<dbReference type="Proteomes" id="UP000078486">
    <property type="component" value="Unassembled WGS sequence"/>
</dbReference>
<keyword evidence="2" id="KW-0732">Signal</keyword>
<evidence type="ECO:0000256" key="2">
    <source>
        <dbReference type="SAM" id="SignalP"/>
    </source>
</evidence>
<gene>
    <name evidence="3" type="ORF">AW736_04305</name>
</gene>
<feature type="region of interest" description="Disordered" evidence="1">
    <location>
        <begin position="493"/>
        <end position="537"/>
    </location>
</feature>
<feature type="compositionally biased region" description="Basic and acidic residues" evidence="1">
    <location>
        <begin position="497"/>
        <end position="509"/>
    </location>
</feature>
<reference evidence="3 4" key="1">
    <citation type="submission" date="2016-01" db="EMBL/GenBank/DDBJ databases">
        <title>High potential of lignocellulose degradation of a new Verrucomicrobia species.</title>
        <authorList>
            <person name="Wang Y."/>
            <person name="Shi Y."/>
            <person name="Qiu Z."/>
            <person name="Liu S."/>
            <person name="Yang H."/>
        </authorList>
    </citation>
    <scope>NUCLEOTIDE SEQUENCE [LARGE SCALE GENOMIC DNA]</scope>
    <source>
        <strain evidence="3 4">TSB47</strain>
    </source>
</reference>
<evidence type="ECO:0000313" key="3">
    <source>
        <dbReference type="EMBL" id="OAM91208.1"/>
    </source>
</evidence>
<name>A0A178IN57_9BACT</name>
<organism evidence="3 4">
    <name type="scientific">Termitidicoccus mucosus</name>
    <dbReference type="NCBI Taxonomy" id="1184151"/>
    <lineage>
        <taxon>Bacteria</taxon>
        <taxon>Pseudomonadati</taxon>
        <taxon>Verrucomicrobiota</taxon>
        <taxon>Opitutia</taxon>
        <taxon>Opitutales</taxon>
        <taxon>Opitutaceae</taxon>
        <taxon>Termitidicoccus</taxon>
    </lineage>
</organism>
<comment type="caution">
    <text evidence="3">The sequence shown here is derived from an EMBL/GenBank/DDBJ whole genome shotgun (WGS) entry which is preliminary data.</text>
</comment>
<dbReference type="STRING" id="1184151.AW736_04305"/>
<dbReference type="RefSeq" id="WP_068769010.1">
    <property type="nucleotide sequence ID" value="NZ_CP109796.1"/>
</dbReference>
<dbReference type="SUPFAM" id="SSF48452">
    <property type="entry name" value="TPR-like"/>
    <property type="match status" value="1"/>
</dbReference>
<feature type="compositionally biased region" description="Pro residues" evidence="1">
    <location>
        <begin position="528"/>
        <end position="537"/>
    </location>
</feature>